<keyword evidence="2" id="KW-1185">Reference proteome</keyword>
<dbReference type="Proteomes" id="UP000183002">
    <property type="component" value="Unassembled WGS sequence"/>
</dbReference>
<accession>A0A1H8NVB5</accession>
<protein>
    <submittedName>
        <fullName evidence="1">Uncharacterized protein</fullName>
    </submittedName>
</protein>
<gene>
    <name evidence="1" type="ORF">SAMN05216227_11041</name>
</gene>
<reference evidence="1 2" key="1">
    <citation type="submission" date="2016-10" db="EMBL/GenBank/DDBJ databases">
        <authorList>
            <person name="de Groot N.N."/>
        </authorList>
    </citation>
    <scope>NUCLEOTIDE SEQUENCE [LARGE SCALE GENOMIC DNA]</scope>
    <source>
        <strain evidence="1 2">CGMCC 1.10836</strain>
    </source>
</reference>
<dbReference type="AlphaFoldDB" id="A0A1H8NVB5"/>
<evidence type="ECO:0000313" key="2">
    <source>
        <dbReference type="Proteomes" id="UP000183002"/>
    </source>
</evidence>
<sequence length="90" mass="9830">MGTCKAHFVLGLGLAGCQKGMSVSFTTATSLITSKLPFDEWTETFGTERLTGTLFDRLTIADIKAVYMIRKGQFGLNCISPFQQFAKLTA</sequence>
<organism evidence="1 2">
    <name type="scientific">Pseudorhodobacter antarcticus</name>
    <dbReference type="NCBI Taxonomy" id="1077947"/>
    <lineage>
        <taxon>Bacteria</taxon>
        <taxon>Pseudomonadati</taxon>
        <taxon>Pseudomonadota</taxon>
        <taxon>Alphaproteobacteria</taxon>
        <taxon>Rhodobacterales</taxon>
        <taxon>Paracoccaceae</taxon>
        <taxon>Pseudorhodobacter</taxon>
    </lineage>
</organism>
<name>A0A1H8NVB5_9RHOB</name>
<dbReference type="PROSITE" id="PS51257">
    <property type="entry name" value="PROKAR_LIPOPROTEIN"/>
    <property type="match status" value="1"/>
</dbReference>
<dbReference type="STRING" id="1077947.SAMN05216227_11041"/>
<evidence type="ECO:0000313" key="1">
    <source>
        <dbReference type="EMBL" id="SEO33323.1"/>
    </source>
</evidence>
<dbReference type="EMBL" id="FOCO01000104">
    <property type="protein sequence ID" value="SEO33323.1"/>
    <property type="molecule type" value="Genomic_DNA"/>
</dbReference>
<proteinExistence type="predicted"/>